<dbReference type="AlphaFoldDB" id="A0A3S0VAI9"/>
<evidence type="ECO:0000313" key="4">
    <source>
        <dbReference type="EMBL" id="RUQ88208.1"/>
    </source>
</evidence>
<dbReference type="Pfam" id="PF13505">
    <property type="entry name" value="OMP_b-brl"/>
    <property type="match status" value="1"/>
</dbReference>
<dbReference type="SUPFAM" id="SSF56925">
    <property type="entry name" value="OMPA-like"/>
    <property type="match status" value="1"/>
</dbReference>
<keyword evidence="5" id="KW-1185">Reference proteome</keyword>
<feature type="domain" description="Outer membrane protein beta-barrel" evidence="3">
    <location>
        <begin position="6"/>
        <end position="206"/>
    </location>
</feature>
<dbReference type="InterPro" id="IPR027385">
    <property type="entry name" value="Beta-barrel_OMP"/>
</dbReference>
<reference evidence="4 5" key="1">
    <citation type="submission" date="2018-12" db="EMBL/GenBank/DDBJ databases">
        <title>Legionella sp,whole genome shotgun sequence.</title>
        <authorList>
            <person name="Wu H."/>
        </authorList>
    </citation>
    <scope>NUCLEOTIDE SEQUENCE [LARGE SCALE GENOMIC DNA]</scope>
    <source>
        <strain evidence="5">km714</strain>
    </source>
</reference>
<accession>A0A3S0VAI9</accession>
<evidence type="ECO:0000313" key="5">
    <source>
        <dbReference type="Proteomes" id="UP000288012"/>
    </source>
</evidence>
<evidence type="ECO:0000259" key="3">
    <source>
        <dbReference type="Pfam" id="PF13505"/>
    </source>
</evidence>
<evidence type="ECO:0000256" key="2">
    <source>
        <dbReference type="SAM" id="SignalP"/>
    </source>
</evidence>
<dbReference type="Gene3D" id="2.40.160.20">
    <property type="match status" value="1"/>
</dbReference>
<dbReference type="RefSeq" id="WP_126954950.1">
    <property type="nucleotide sequence ID" value="NZ_RZGR01000014.1"/>
</dbReference>
<dbReference type="EMBL" id="RZGR01000014">
    <property type="protein sequence ID" value="RUQ88208.1"/>
    <property type="molecule type" value="Genomic_DNA"/>
</dbReference>
<protein>
    <submittedName>
        <fullName evidence="4">Porin family protein</fullName>
    </submittedName>
</protein>
<feature type="signal peptide" evidence="2">
    <location>
        <begin position="1"/>
        <end position="18"/>
    </location>
</feature>
<organism evidence="4 5">
    <name type="scientific">Legionella septentrionalis</name>
    <dbReference type="NCBI Taxonomy" id="2498109"/>
    <lineage>
        <taxon>Bacteria</taxon>
        <taxon>Pseudomonadati</taxon>
        <taxon>Pseudomonadota</taxon>
        <taxon>Gammaproteobacteria</taxon>
        <taxon>Legionellales</taxon>
        <taxon>Legionellaceae</taxon>
        <taxon>Legionella</taxon>
    </lineage>
</organism>
<comment type="caution">
    <text evidence="4">The sequence shown here is derived from an EMBL/GenBank/DDBJ whole genome shotgun (WGS) entry which is preliminary data.</text>
</comment>
<name>A0A3S0VAI9_9GAMM</name>
<keyword evidence="1 2" id="KW-0732">Signal</keyword>
<gene>
    <name evidence="4" type="ORF">EKM59_05910</name>
</gene>
<dbReference type="Proteomes" id="UP000288012">
    <property type="component" value="Unassembled WGS sequence"/>
</dbReference>
<feature type="chain" id="PRO_5018718875" evidence="2">
    <location>
        <begin position="19"/>
        <end position="212"/>
    </location>
</feature>
<sequence length="212" mass="23138">MRIITASAALFAATLATAATPIDGWYSSVFAGYAYLPDNVSNSFSGLVRNNTIYQSGYDVGGSFGYKGSPLRYEGELTYVNAELKKFNVNGVRQVGVRGYNNVILGMANVFYDFPGIVYDVQPFLGIGIGYAWINAQLNSSGPTSPTRFTASNSAFAYQAAGGLTYNFAENYALNIGYRYVATERVDDLGKIFQAHLANVGVIYRFDEARYK</sequence>
<evidence type="ECO:0000256" key="1">
    <source>
        <dbReference type="ARBA" id="ARBA00022729"/>
    </source>
</evidence>
<proteinExistence type="predicted"/>
<dbReference type="InterPro" id="IPR011250">
    <property type="entry name" value="OMP/PagP_B-barrel"/>
</dbReference>
<dbReference type="OrthoDB" id="5653282at2"/>